<evidence type="ECO:0000313" key="2">
    <source>
        <dbReference type="Proteomes" id="UP001143509"/>
    </source>
</evidence>
<proteinExistence type="predicted"/>
<name>A0ABQ5TAX8_9CAUL</name>
<dbReference type="Proteomes" id="UP001143509">
    <property type="component" value="Unassembled WGS sequence"/>
</dbReference>
<organism evidence="1 2">
    <name type="scientific">Brevundimonas intermedia</name>
    <dbReference type="NCBI Taxonomy" id="74315"/>
    <lineage>
        <taxon>Bacteria</taxon>
        <taxon>Pseudomonadati</taxon>
        <taxon>Pseudomonadota</taxon>
        <taxon>Alphaproteobacteria</taxon>
        <taxon>Caulobacterales</taxon>
        <taxon>Caulobacteraceae</taxon>
        <taxon>Brevundimonas</taxon>
    </lineage>
</organism>
<dbReference type="NCBIfam" id="TIGR02017">
    <property type="entry name" value="hutG_amidohyd"/>
    <property type="match status" value="1"/>
</dbReference>
<comment type="caution">
    <text evidence="1">The sequence shown here is derived from an EMBL/GenBank/DDBJ whole genome shotgun (WGS) entry which is preliminary data.</text>
</comment>
<reference evidence="1" key="2">
    <citation type="submission" date="2023-01" db="EMBL/GenBank/DDBJ databases">
        <authorList>
            <person name="Sun Q."/>
            <person name="Evtushenko L."/>
        </authorList>
    </citation>
    <scope>NUCLEOTIDE SEQUENCE</scope>
    <source>
        <strain evidence="1">VKM B-1499</strain>
    </source>
</reference>
<dbReference type="EMBL" id="BSFD01000011">
    <property type="protein sequence ID" value="GLK49975.1"/>
    <property type="molecule type" value="Genomic_DNA"/>
</dbReference>
<protein>
    <submittedName>
        <fullName evidence="1">N-formylglutamate deformylase</fullName>
    </submittedName>
</protein>
<dbReference type="InterPro" id="IPR010247">
    <property type="entry name" value="HutG_amidohyd"/>
</dbReference>
<dbReference type="InterPro" id="IPR007709">
    <property type="entry name" value="N-FG_amidohydro"/>
</dbReference>
<sequence>MTDDWLTIEEGSAPLVIGLPHTGTDIPDAILARMTSPWLARKDADWWVDRLYSFAIDMGATVVRTGVSRSVIDVNRDPSGASLYPGMTTTGLCPTETFDGEALYRLGQTPDAAEIAERRATWFDPYHAALQTQIDRLRSQGPVVLYDAHSIRSVVPRLFDGELPQFNIGDNDGAACAPGLTRAVEAACAASGDSLVVNGRFKGGWTTRHYGRPETGVHAIQMELADRGYIVDPPGPVTPDNWPSPYESERAEPMRRHLRRILTACIAFAQTAP</sequence>
<dbReference type="RefSeq" id="WP_271166143.1">
    <property type="nucleotide sequence ID" value="NZ_BSFD01000011.1"/>
</dbReference>
<accession>A0ABQ5TAX8</accession>
<dbReference type="Gene3D" id="3.40.630.40">
    <property type="entry name" value="Zn-dependent exopeptidases"/>
    <property type="match status" value="1"/>
</dbReference>
<reference evidence="1" key="1">
    <citation type="journal article" date="2014" name="Int. J. Syst. Evol. Microbiol.">
        <title>Complete genome of a new Firmicutes species belonging to the dominant human colonic microbiota ('Ruminococcus bicirculans') reveals two chromosomes and a selective capacity to utilize plant glucans.</title>
        <authorList>
            <consortium name="NISC Comparative Sequencing Program"/>
            <person name="Wegmann U."/>
            <person name="Louis P."/>
            <person name="Goesmann A."/>
            <person name="Henrissat B."/>
            <person name="Duncan S.H."/>
            <person name="Flint H.J."/>
        </authorList>
    </citation>
    <scope>NUCLEOTIDE SEQUENCE</scope>
    <source>
        <strain evidence="1">VKM B-1499</strain>
    </source>
</reference>
<dbReference type="Pfam" id="PF05013">
    <property type="entry name" value="FGase"/>
    <property type="match status" value="1"/>
</dbReference>
<dbReference type="SUPFAM" id="SSF53187">
    <property type="entry name" value="Zn-dependent exopeptidases"/>
    <property type="match status" value="1"/>
</dbReference>
<keyword evidence="2" id="KW-1185">Reference proteome</keyword>
<gene>
    <name evidence="1" type="ORF">GCM10017620_29490</name>
</gene>
<evidence type="ECO:0000313" key="1">
    <source>
        <dbReference type="EMBL" id="GLK49975.1"/>
    </source>
</evidence>